<gene>
    <name evidence="2" type="ORF">LQ327_25025</name>
</gene>
<dbReference type="InterPro" id="IPR036388">
    <property type="entry name" value="WH-like_DNA-bd_sf"/>
</dbReference>
<organism evidence="2 3">
    <name type="scientific">Actinomycetospora endophytica</name>
    <dbReference type="NCBI Taxonomy" id="2291215"/>
    <lineage>
        <taxon>Bacteria</taxon>
        <taxon>Bacillati</taxon>
        <taxon>Actinomycetota</taxon>
        <taxon>Actinomycetes</taxon>
        <taxon>Pseudonocardiales</taxon>
        <taxon>Pseudonocardiaceae</taxon>
        <taxon>Actinomycetospora</taxon>
    </lineage>
</organism>
<feature type="domain" description="ANTAR" evidence="1">
    <location>
        <begin position="137"/>
        <end position="198"/>
    </location>
</feature>
<dbReference type="Pfam" id="PF03861">
    <property type="entry name" value="ANTAR"/>
    <property type="match status" value="1"/>
</dbReference>
<evidence type="ECO:0000313" key="2">
    <source>
        <dbReference type="EMBL" id="MCD2196641.1"/>
    </source>
</evidence>
<accession>A0ABS8PEG1</accession>
<reference evidence="2 3" key="1">
    <citation type="submission" date="2021-11" db="EMBL/GenBank/DDBJ databases">
        <title>Draft genome sequence of Actinomycetospora sp. SF1 isolated from the rhizosphere soil.</title>
        <authorList>
            <person name="Duangmal K."/>
            <person name="Chantavorakit T."/>
        </authorList>
    </citation>
    <scope>NUCLEOTIDE SEQUENCE [LARGE SCALE GENOMIC DNA]</scope>
    <source>
        <strain evidence="2 3">TBRC 5722</strain>
    </source>
</reference>
<evidence type="ECO:0000259" key="1">
    <source>
        <dbReference type="PROSITE" id="PS50921"/>
    </source>
</evidence>
<name>A0ABS8PEG1_9PSEU</name>
<keyword evidence="3" id="KW-1185">Reference proteome</keyword>
<proteinExistence type="predicted"/>
<evidence type="ECO:0000313" key="3">
    <source>
        <dbReference type="Proteomes" id="UP001199469"/>
    </source>
</evidence>
<dbReference type="PROSITE" id="PS50921">
    <property type="entry name" value="ANTAR"/>
    <property type="match status" value="1"/>
</dbReference>
<dbReference type="RefSeq" id="WP_230738522.1">
    <property type="nucleotide sequence ID" value="NZ_JAJNDB010000006.1"/>
</dbReference>
<protein>
    <submittedName>
        <fullName evidence="2">ANTAR domain-containing protein</fullName>
    </submittedName>
</protein>
<dbReference type="Proteomes" id="UP001199469">
    <property type="component" value="Unassembled WGS sequence"/>
</dbReference>
<dbReference type="SMART" id="SM01012">
    <property type="entry name" value="ANTAR"/>
    <property type="match status" value="1"/>
</dbReference>
<dbReference type="Gene3D" id="1.10.10.10">
    <property type="entry name" value="Winged helix-like DNA-binding domain superfamily/Winged helix DNA-binding domain"/>
    <property type="match status" value="1"/>
</dbReference>
<sequence length="202" mass="21276">MLSDDSGRTIAEQATNALGSLARYGDALRPSGADDLTWRLEMLDEFVRTGSRFAAAVAQVVGEADPSITWLVRELAAAVDLHCDRVVRAVRERSEVAALPAVAGGARVVPFPTPYVRPARPEVTDNGAHLAGPLVGAPAEQMSPSDPAALLEQRTAIHTATGVLMVQHECDAETAYALLVGRARQAGTSPFAVAVQVISAQR</sequence>
<comment type="caution">
    <text evidence="2">The sequence shown here is derived from an EMBL/GenBank/DDBJ whole genome shotgun (WGS) entry which is preliminary data.</text>
</comment>
<dbReference type="EMBL" id="JAJNDB010000006">
    <property type="protein sequence ID" value="MCD2196641.1"/>
    <property type="molecule type" value="Genomic_DNA"/>
</dbReference>
<dbReference type="InterPro" id="IPR005561">
    <property type="entry name" value="ANTAR"/>
</dbReference>